<evidence type="ECO:0000256" key="12">
    <source>
        <dbReference type="SAM" id="MobiDB-lite"/>
    </source>
</evidence>
<evidence type="ECO:0000313" key="15">
    <source>
        <dbReference type="RefSeq" id="XP_033534344.1"/>
    </source>
</evidence>
<evidence type="ECO:0000256" key="10">
    <source>
        <dbReference type="ARBA" id="ARBA00047957"/>
    </source>
</evidence>
<dbReference type="GO" id="GO:0030488">
    <property type="term" value="P:tRNA methylation"/>
    <property type="evidence" value="ECO:0007669"/>
    <property type="project" value="UniProtKB-UniRule"/>
</dbReference>
<comment type="similarity">
    <text evidence="2 11">Belongs to the TRM44 family.</text>
</comment>
<dbReference type="Pfam" id="PF07757">
    <property type="entry name" value="AdoMet_MTase"/>
    <property type="match status" value="1"/>
</dbReference>
<reference evidence="15" key="3">
    <citation type="submission" date="2025-04" db="UniProtKB">
        <authorList>
            <consortium name="RefSeq"/>
        </authorList>
    </citation>
    <scope>IDENTIFICATION</scope>
    <source>
        <strain evidence="15">CBS 781.70</strain>
    </source>
</reference>
<evidence type="ECO:0000256" key="8">
    <source>
        <dbReference type="ARBA" id="ARBA00022691"/>
    </source>
</evidence>
<dbReference type="Proteomes" id="UP000504638">
    <property type="component" value="Unplaced"/>
</dbReference>
<organism evidence="13">
    <name type="scientific">Eremomyces bilateralis CBS 781.70</name>
    <dbReference type="NCBI Taxonomy" id="1392243"/>
    <lineage>
        <taxon>Eukaryota</taxon>
        <taxon>Fungi</taxon>
        <taxon>Dikarya</taxon>
        <taxon>Ascomycota</taxon>
        <taxon>Pezizomycotina</taxon>
        <taxon>Dothideomycetes</taxon>
        <taxon>Dothideomycetes incertae sedis</taxon>
        <taxon>Eremomycetales</taxon>
        <taxon>Eremomycetaceae</taxon>
        <taxon>Eremomyces</taxon>
    </lineage>
</organism>
<dbReference type="RefSeq" id="XP_033534344.1">
    <property type="nucleotide sequence ID" value="XM_033676399.1"/>
</dbReference>
<dbReference type="PANTHER" id="PTHR21210:SF0">
    <property type="entry name" value="TRNA (URACIL-O(2)-)-METHYLTRANSFERASE-RELATED"/>
    <property type="match status" value="1"/>
</dbReference>
<dbReference type="GO" id="GO:0005737">
    <property type="term" value="C:cytoplasm"/>
    <property type="evidence" value="ECO:0007669"/>
    <property type="project" value="UniProtKB-SubCell"/>
</dbReference>
<evidence type="ECO:0000313" key="14">
    <source>
        <dbReference type="Proteomes" id="UP000504638"/>
    </source>
</evidence>
<reference evidence="13 15" key="1">
    <citation type="submission" date="2020-01" db="EMBL/GenBank/DDBJ databases">
        <authorList>
            <consortium name="DOE Joint Genome Institute"/>
            <person name="Haridas S."/>
            <person name="Albert R."/>
            <person name="Binder M."/>
            <person name="Bloem J."/>
            <person name="Labutti K."/>
            <person name="Salamov A."/>
            <person name="Andreopoulos B."/>
            <person name="Baker S.E."/>
            <person name="Barry K."/>
            <person name="Bills G."/>
            <person name="Bluhm B.H."/>
            <person name="Cannon C."/>
            <person name="Castanera R."/>
            <person name="Culley D.E."/>
            <person name="Daum C."/>
            <person name="Ezra D."/>
            <person name="Gonzalez J.B."/>
            <person name="Henrissat B."/>
            <person name="Kuo A."/>
            <person name="Liang C."/>
            <person name="Lipzen A."/>
            <person name="Lutzoni F."/>
            <person name="Magnuson J."/>
            <person name="Mondo S."/>
            <person name="Nolan M."/>
            <person name="Ohm R."/>
            <person name="Pangilinan J."/>
            <person name="Park H.-J."/>
            <person name="Ramirez L."/>
            <person name="Alfaro M."/>
            <person name="Sun H."/>
            <person name="Tritt A."/>
            <person name="Yoshinaga Y."/>
            <person name="Zwiers L.-H."/>
            <person name="Turgeon B.G."/>
            <person name="Goodwin S.B."/>
            <person name="Spatafora J.W."/>
            <person name="Crous P.W."/>
            <person name="Grigoriev I.V."/>
        </authorList>
    </citation>
    <scope>NUCLEOTIDE SEQUENCE</scope>
    <source>
        <strain evidence="13 15">CBS 781.70</strain>
    </source>
</reference>
<dbReference type="PANTHER" id="PTHR21210">
    <property type="entry name" value="TRNA (URACIL-O(2)-)-METHYLTRANSFERASE-RELATED"/>
    <property type="match status" value="1"/>
</dbReference>
<keyword evidence="14" id="KW-1185">Reference proteome</keyword>
<evidence type="ECO:0000256" key="6">
    <source>
        <dbReference type="ARBA" id="ARBA00022603"/>
    </source>
</evidence>
<keyword evidence="9 11" id="KW-0819">tRNA processing</keyword>
<proteinExistence type="inferred from homology"/>
<gene>
    <name evidence="13 15" type="ORF">P152DRAFT_397194</name>
</gene>
<keyword evidence="5 11" id="KW-0963">Cytoplasm</keyword>
<keyword evidence="8 11" id="KW-0949">S-adenosyl-L-methionine</keyword>
<evidence type="ECO:0000256" key="4">
    <source>
        <dbReference type="ARBA" id="ARBA00017788"/>
    </source>
</evidence>
<evidence type="ECO:0000313" key="13">
    <source>
        <dbReference type="EMBL" id="KAF1812713.1"/>
    </source>
</evidence>
<dbReference type="OrthoDB" id="10047021at2759"/>
<evidence type="ECO:0000256" key="7">
    <source>
        <dbReference type="ARBA" id="ARBA00022679"/>
    </source>
</evidence>
<evidence type="ECO:0000256" key="2">
    <source>
        <dbReference type="ARBA" id="ARBA00009056"/>
    </source>
</evidence>
<feature type="region of interest" description="Disordered" evidence="12">
    <location>
        <begin position="1"/>
        <end position="34"/>
    </location>
</feature>
<dbReference type="AlphaFoldDB" id="A0A6G1G3S9"/>
<dbReference type="EMBL" id="ML975157">
    <property type="protein sequence ID" value="KAF1812713.1"/>
    <property type="molecule type" value="Genomic_DNA"/>
</dbReference>
<keyword evidence="6 11" id="KW-0489">Methyltransferase</keyword>
<name>A0A6G1G3S9_9PEZI</name>
<dbReference type="InterPro" id="IPR011671">
    <property type="entry name" value="tRNA_uracil_MeTrfase"/>
</dbReference>
<feature type="compositionally biased region" description="Low complexity" evidence="12">
    <location>
        <begin position="1"/>
        <end position="14"/>
    </location>
</feature>
<keyword evidence="7 11" id="KW-0808">Transferase</keyword>
<evidence type="ECO:0000256" key="9">
    <source>
        <dbReference type="ARBA" id="ARBA00022694"/>
    </source>
</evidence>
<protein>
    <recommendedName>
        <fullName evidence="4 11">tRNA (uracil-O(2)-)-methyltransferase</fullName>
        <ecNumber evidence="3 11">2.1.1.211</ecNumber>
    </recommendedName>
</protein>
<comment type="catalytic activity">
    <reaction evidence="10 11">
        <text>uridine(44) in tRNA(Ser) + S-adenosyl-L-methionine = 2'-O-methyluridine(44) in tRNA(Ser) + S-adenosyl-L-homocysteine + H(+)</text>
        <dbReference type="Rhea" id="RHEA:43100"/>
        <dbReference type="Rhea" id="RHEA-COMP:10339"/>
        <dbReference type="Rhea" id="RHEA-COMP:10340"/>
        <dbReference type="ChEBI" id="CHEBI:15378"/>
        <dbReference type="ChEBI" id="CHEBI:57856"/>
        <dbReference type="ChEBI" id="CHEBI:59789"/>
        <dbReference type="ChEBI" id="CHEBI:65315"/>
        <dbReference type="ChEBI" id="CHEBI:74478"/>
        <dbReference type="EC" id="2.1.1.211"/>
    </reaction>
</comment>
<comment type="subcellular location">
    <subcellularLocation>
        <location evidence="1 11">Cytoplasm</location>
    </subcellularLocation>
</comment>
<evidence type="ECO:0000256" key="3">
    <source>
        <dbReference type="ARBA" id="ARBA00012795"/>
    </source>
</evidence>
<sequence>MIKDAAASSPRASPDVFGEPKKTQGFQPSDCTQQDPSFFVPSEQSQWISVLSTPCPYPAVHFHTVMENLLRNPNVTSTHLFRAEILYDSDSDGSDYQPIRLIDQLRGFAWRRTVVRKLIPRNPNLDRPLPQTCHYFHSSSAGIKQDAAQQPSDQKEGESNLVIYLPHVSDPSLMPFYHPQASAVATLHAFDQHSSRGSLSIHYRPFPSQEPGSSSDLGAGLSDRLSRTALHLLQVIHKHMAGRAAGYTKRVHHDQIIPQTRLQDTYTRLKLKYAKYLITQWVESTDPSKHVFEDLGIAAFLIELWRDMYGPDREHWKGFVDVGCGNGVLVYILRSEGYTGWGFDARRRKTWSALGEDLQSYLKEMVLIPEPMQHKTTDRYPTDIPRSELVDKIETHDGQFPEGTFIISNHADELTLWTPLLACLTNSPFIAIPCCSHNFDGARFRAPANRAKDKKKAKDPGQPSAYASLCEYLSWLTAHIGYEAENEVLRIPSTRNTAILGRTRTAEPRPLDERRQAVMKVVEGEVSVSIHEVHEKWVSRMGGIIKKPCGH</sequence>
<dbReference type="GeneID" id="54416969"/>
<reference evidence="15" key="2">
    <citation type="submission" date="2020-04" db="EMBL/GenBank/DDBJ databases">
        <authorList>
            <consortium name="NCBI Genome Project"/>
        </authorList>
    </citation>
    <scope>NUCLEOTIDE SEQUENCE</scope>
    <source>
        <strain evidence="15">CBS 781.70</strain>
    </source>
</reference>
<dbReference type="GO" id="GO:0141101">
    <property type="term" value="F:tRNA(Ser) (uridine(44)-2'-O-)-methyltransferase activity"/>
    <property type="evidence" value="ECO:0007669"/>
    <property type="project" value="UniProtKB-EC"/>
</dbReference>
<dbReference type="EC" id="2.1.1.211" evidence="3 11"/>
<comment type="function">
    <text evidence="11">Adenosyl-L-methionine (AdoMet)-dependent tRNA (uracil-O(2)-)-methyltransferase.</text>
</comment>
<evidence type="ECO:0000256" key="5">
    <source>
        <dbReference type="ARBA" id="ARBA00022490"/>
    </source>
</evidence>
<evidence type="ECO:0000256" key="1">
    <source>
        <dbReference type="ARBA" id="ARBA00004496"/>
    </source>
</evidence>
<accession>A0A6G1G3S9</accession>
<feature type="compositionally biased region" description="Polar residues" evidence="12">
    <location>
        <begin position="24"/>
        <end position="34"/>
    </location>
</feature>
<evidence type="ECO:0000256" key="11">
    <source>
        <dbReference type="RuleBase" id="RU368004"/>
    </source>
</evidence>